<dbReference type="Gene3D" id="1.25.40.10">
    <property type="entry name" value="Tetratricopeptide repeat domain"/>
    <property type="match status" value="1"/>
</dbReference>
<dbReference type="PROSITE" id="PS50005">
    <property type="entry name" value="TPR"/>
    <property type="match status" value="2"/>
</dbReference>
<dbReference type="EMBL" id="JAATNW010000002">
    <property type="protein sequence ID" value="NMH59120.1"/>
    <property type="molecule type" value="Genomic_DNA"/>
</dbReference>
<keyword evidence="1" id="KW-0802">TPR repeat</keyword>
<feature type="repeat" description="TPR" evidence="1">
    <location>
        <begin position="189"/>
        <end position="222"/>
    </location>
</feature>
<keyword evidence="2" id="KW-0812">Transmembrane</keyword>
<protein>
    <submittedName>
        <fullName evidence="4">Tetratricopeptide repeat protein</fullName>
    </submittedName>
</protein>
<feature type="signal peptide" evidence="3">
    <location>
        <begin position="1"/>
        <end position="35"/>
    </location>
</feature>
<dbReference type="SUPFAM" id="SSF48452">
    <property type="entry name" value="TPR-like"/>
    <property type="match status" value="1"/>
</dbReference>
<feature type="repeat" description="TPR" evidence="1">
    <location>
        <begin position="109"/>
        <end position="142"/>
    </location>
</feature>
<evidence type="ECO:0000313" key="5">
    <source>
        <dbReference type="Proteomes" id="UP000709336"/>
    </source>
</evidence>
<organism evidence="4 5">
    <name type="scientific">Alteromonas ponticola</name>
    <dbReference type="NCBI Taxonomy" id="2720613"/>
    <lineage>
        <taxon>Bacteria</taxon>
        <taxon>Pseudomonadati</taxon>
        <taxon>Pseudomonadota</taxon>
        <taxon>Gammaproteobacteria</taxon>
        <taxon>Alteromonadales</taxon>
        <taxon>Alteromonadaceae</taxon>
        <taxon>Alteromonas/Salinimonas group</taxon>
        <taxon>Alteromonas</taxon>
    </lineage>
</organism>
<dbReference type="CDD" id="cd22890">
    <property type="entry name" value="ChiS-DBD"/>
    <property type="match status" value="1"/>
</dbReference>
<proteinExistence type="predicted"/>
<sequence>MQLNASRKSSTTSRIMRGAFPFLLLCLLMAQSARAEPCSKEEQTFEGLSQAILDCRQHLTDIEPDSVAYIVASKRLSIMYRASGDYASAESILTALISYVPPHAHELAINVHRQIGATYFYQQKFEQAFDAFTLALNIAQTNDESELVAHGYSDIAGIYQRLGDFETSSRLLLKSYDIHKSNNNEFGQALVLANLGNIYRNKHAYDEAIVSYRQAYDLHDKLGDKFNAAHTLSSLARTFSLSGNAEQASALLQQAAEMFNSLNAYKAKAGVYLLLAELFVEKFTALEAQTWLNQAKDVFSMVRSKQPESKLWFVQGQIWRNQTRNDLASNAFEKSLAQISENDDKSFTGRLYSSMAELKQQNKEFEEASKYWKLYSETLQSQLSQKDLLNASRMKSHFIFSVPTPNPGSTGSSSFLHSTMPVVGTFGLSVGLLLVVYRMRLQKRLRQHQTDDSVNLKFVGDNPPKEVTLSAINSSDSIIAHEQHEIKSVDDQTLRVMTVDLMLMAIQIWEEETASGKLELAQQSKLWSVGIDDGRLRARALERYLNLSSLPQNPRWRSVVRTCHFVLKHSESSTEEKQSLEAKVRQYQKIMKERALNK</sequence>
<feature type="transmembrane region" description="Helical" evidence="2">
    <location>
        <begin position="415"/>
        <end position="437"/>
    </location>
</feature>
<dbReference type="Pfam" id="PF13424">
    <property type="entry name" value="TPR_12"/>
    <property type="match status" value="2"/>
</dbReference>
<evidence type="ECO:0000256" key="3">
    <source>
        <dbReference type="SAM" id="SignalP"/>
    </source>
</evidence>
<accession>A0ABX1QY21</accession>
<keyword evidence="3" id="KW-0732">Signal</keyword>
<evidence type="ECO:0000256" key="2">
    <source>
        <dbReference type="SAM" id="Phobius"/>
    </source>
</evidence>
<dbReference type="Proteomes" id="UP000709336">
    <property type="component" value="Unassembled WGS sequence"/>
</dbReference>
<evidence type="ECO:0000256" key="1">
    <source>
        <dbReference type="PROSITE-ProRule" id="PRU00339"/>
    </source>
</evidence>
<feature type="chain" id="PRO_5046796723" evidence="3">
    <location>
        <begin position="36"/>
        <end position="598"/>
    </location>
</feature>
<keyword evidence="2" id="KW-0472">Membrane</keyword>
<evidence type="ECO:0000313" key="4">
    <source>
        <dbReference type="EMBL" id="NMH59120.1"/>
    </source>
</evidence>
<dbReference type="RefSeq" id="WP_169209692.1">
    <property type="nucleotide sequence ID" value="NZ_JAATNW010000002.1"/>
</dbReference>
<dbReference type="InterPro" id="IPR019734">
    <property type="entry name" value="TPR_rpt"/>
</dbReference>
<name>A0ABX1QY21_9ALTE</name>
<keyword evidence="5" id="KW-1185">Reference proteome</keyword>
<comment type="caution">
    <text evidence="4">The sequence shown here is derived from an EMBL/GenBank/DDBJ whole genome shotgun (WGS) entry which is preliminary data.</text>
</comment>
<dbReference type="SMART" id="SM00028">
    <property type="entry name" value="TPR"/>
    <property type="match status" value="7"/>
</dbReference>
<dbReference type="PANTHER" id="PTHR10098">
    <property type="entry name" value="RAPSYN-RELATED"/>
    <property type="match status" value="1"/>
</dbReference>
<gene>
    <name evidence="4" type="ORF">HCJ96_03675</name>
</gene>
<keyword evidence="2" id="KW-1133">Transmembrane helix</keyword>
<dbReference type="InterPro" id="IPR011990">
    <property type="entry name" value="TPR-like_helical_dom_sf"/>
</dbReference>
<dbReference type="PANTHER" id="PTHR10098:SF108">
    <property type="entry name" value="TETRATRICOPEPTIDE REPEAT PROTEIN 28"/>
    <property type="match status" value="1"/>
</dbReference>
<reference evidence="4 5" key="1">
    <citation type="submission" date="2020-03" db="EMBL/GenBank/DDBJ databases">
        <title>Alteromonas ponticola sp. nov., isolated from seawater.</title>
        <authorList>
            <person name="Yoon J.-H."/>
            <person name="Kim Y.-O."/>
        </authorList>
    </citation>
    <scope>NUCLEOTIDE SEQUENCE [LARGE SCALE GENOMIC DNA]</scope>
    <source>
        <strain evidence="4 5">MYP5</strain>
    </source>
</reference>